<proteinExistence type="inferred from homology"/>
<feature type="region of interest" description="Disordered" evidence="6">
    <location>
        <begin position="346"/>
        <end position="367"/>
    </location>
</feature>
<comment type="caution">
    <text evidence="9">The sequence shown here is derived from an EMBL/GenBank/DDBJ whole genome shotgun (WGS) entry which is preliminary data.</text>
</comment>
<accession>A0A9W8YTG0</accession>
<protein>
    <recommendedName>
        <fullName evidence="8">Rhodopsin domain-containing protein</fullName>
    </recommendedName>
</protein>
<evidence type="ECO:0000256" key="3">
    <source>
        <dbReference type="ARBA" id="ARBA00022989"/>
    </source>
</evidence>
<feature type="transmembrane region" description="Helical" evidence="7">
    <location>
        <begin position="206"/>
        <end position="227"/>
    </location>
</feature>
<feature type="transmembrane region" description="Helical" evidence="7">
    <location>
        <begin position="239"/>
        <end position="265"/>
    </location>
</feature>
<keyword evidence="4 7" id="KW-0472">Membrane</keyword>
<evidence type="ECO:0000256" key="4">
    <source>
        <dbReference type="ARBA" id="ARBA00023136"/>
    </source>
</evidence>
<organism evidence="9 10">
    <name type="scientific">Gnomoniopsis smithogilvyi</name>
    <dbReference type="NCBI Taxonomy" id="1191159"/>
    <lineage>
        <taxon>Eukaryota</taxon>
        <taxon>Fungi</taxon>
        <taxon>Dikarya</taxon>
        <taxon>Ascomycota</taxon>
        <taxon>Pezizomycotina</taxon>
        <taxon>Sordariomycetes</taxon>
        <taxon>Sordariomycetidae</taxon>
        <taxon>Diaporthales</taxon>
        <taxon>Gnomoniaceae</taxon>
        <taxon>Gnomoniopsis</taxon>
    </lineage>
</organism>
<evidence type="ECO:0000256" key="5">
    <source>
        <dbReference type="ARBA" id="ARBA00038359"/>
    </source>
</evidence>
<dbReference type="AlphaFoldDB" id="A0A9W8YTG0"/>
<feature type="transmembrane region" description="Helical" evidence="7">
    <location>
        <begin position="129"/>
        <end position="150"/>
    </location>
</feature>
<evidence type="ECO:0000313" key="10">
    <source>
        <dbReference type="Proteomes" id="UP001140453"/>
    </source>
</evidence>
<evidence type="ECO:0000313" key="9">
    <source>
        <dbReference type="EMBL" id="KAJ4391148.1"/>
    </source>
</evidence>
<feature type="transmembrane region" description="Helical" evidence="7">
    <location>
        <begin position="170"/>
        <end position="194"/>
    </location>
</feature>
<dbReference type="InterPro" id="IPR049326">
    <property type="entry name" value="Rhodopsin_dom_fungi"/>
</dbReference>
<dbReference type="GO" id="GO:0016020">
    <property type="term" value="C:membrane"/>
    <property type="evidence" value="ECO:0007669"/>
    <property type="project" value="UniProtKB-SubCell"/>
</dbReference>
<evidence type="ECO:0000256" key="6">
    <source>
        <dbReference type="SAM" id="MobiDB-lite"/>
    </source>
</evidence>
<feature type="transmembrane region" description="Helical" evidence="7">
    <location>
        <begin position="18"/>
        <end position="38"/>
    </location>
</feature>
<feature type="domain" description="Rhodopsin" evidence="8">
    <location>
        <begin position="34"/>
        <end position="268"/>
    </location>
</feature>
<keyword evidence="3 7" id="KW-1133">Transmembrane helix</keyword>
<feature type="transmembrane region" description="Helical" evidence="7">
    <location>
        <begin position="90"/>
        <end position="117"/>
    </location>
</feature>
<dbReference type="InterPro" id="IPR052337">
    <property type="entry name" value="SAT4-like"/>
</dbReference>
<dbReference type="PANTHER" id="PTHR33048:SF161">
    <property type="entry name" value="INTEGRAL MEMBRANE PROTEIN"/>
    <property type="match status" value="1"/>
</dbReference>
<keyword evidence="10" id="KW-1185">Reference proteome</keyword>
<name>A0A9W8YTG0_9PEZI</name>
<dbReference type="OrthoDB" id="3529975at2759"/>
<gene>
    <name evidence="9" type="ORF">N0V93_004764</name>
</gene>
<dbReference type="EMBL" id="JAPEVB010000003">
    <property type="protein sequence ID" value="KAJ4391148.1"/>
    <property type="molecule type" value="Genomic_DNA"/>
</dbReference>
<comment type="similarity">
    <text evidence="5">Belongs to the SAT4 family.</text>
</comment>
<evidence type="ECO:0000256" key="1">
    <source>
        <dbReference type="ARBA" id="ARBA00004141"/>
    </source>
</evidence>
<dbReference type="Pfam" id="PF20684">
    <property type="entry name" value="Fung_rhodopsin"/>
    <property type="match status" value="1"/>
</dbReference>
<evidence type="ECO:0000256" key="7">
    <source>
        <dbReference type="SAM" id="Phobius"/>
    </source>
</evidence>
<sequence length="394" mass="43495">MAVNYTPLPIPSEVASRLVGNSILIFITVLVVALRFVARLVTGSKLGWDDYLILAALPQVIGLLICQGLWSVTGVGYPFVDVPVTNFPYISLLFVPFEIIYNSGVVTAKLSVLFFYLRVFTHGSMRRAARWVMVLVGVWGVGNLCQSFLVCRVHDGHVDLIIDHCQENTASLVSTAIFNCLTNLIIGLLPLYTIWSLVTVSVSTRMGLTCVFVLGISVTLVSVYRIYLLASNSIHEPMISIGLVTYLSVLEVTLSILCNSLPMLLPLYSYWRYRKVYAADQDEYVSRIRNDGQAADNPHKFIIEGVANGLPLETIYGKANVHHTTVIGTGVNRSHLKSKPSISKSIAGSIRGRGTHDPFEGDSATESTRRLPGITIETKWTVTEETRGNPYRKI</sequence>
<evidence type="ECO:0000256" key="2">
    <source>
        <dbReference type="ARBA" id="ARBA00022692"/>
    </source>
</evidence>
<reference evidence="9" key="1">
    <citation type="submission" date="2022-10" db="EMBL/GenBank/DDBJ databases">
        <title>Tapping the CABI collections for fungal endophytes: first genome assemblies for Collariella, Neodidymelliopsis, Ascochyta clinopodiicola, Didymella pomorum, Didymosphaeria variabile, Neocosmospora piperis and Neocucurbitaria cava.</title>
        <authorList>
            <person name="Hill R."/>
        </authorList>
    </citation>
    <scope>NUCLEOTIDE SEQUENCE</scope>
    <source>
        <strain evidence="9">IMI 355082</strain>
    </source>
</reference>
<evidence type="ECO:0000259" key="8">
    <source>
        <dbReference type="Pfam" id="PF20684"/>
    </source>
</evidence>
<dbReference type="Proteomes" id="UP001140453">
    <property type="component" value="Unassembled WGS sequence"/>
</dbReference>
<feature type="transmembrane region" description="Helical" evidence="7">
    <location>
        <begin position="50"/>
        <end position="70"/>
    </location>
</feature>
<dbReference type="PANTHER" id="PTHR33048">
    <property type="entry name" value="PTH11-LIKE INTEGRAL MEMBRANE PROTEIN (AFU_ORTHOLOGUE AFUA_5G11245)"/>
    <property type="match status" value="1"/>
</dbReference>
<comment type="subcellular location">
    <subcellularLocation>
        <location evidence="1">Membrane</location>
        <topology evidence="1">Multi-pass membrane protein</topology>
    </subcellularLocation>
</comment>
<keyword evidence="2 7" id="KW-0812">Transmembrane</keyword>